<organism evidence="1 2">
    <name type="scientific">Aspergillus oryzae</name>
    <name type="common">Yellow koji mold</name>
    <dbReference type="NCBI Taxonomy" id="5062"/>
    <lineage>
        <taxon>Eukaryota</taxon>
        <taxon>Fungi</taxon>
        <taxon>Dikarya</taxon>
        <taxon>Ascomycota</taxon>
        <taxon>Pezizomycotina</taxon>
        <taxon>Eurotiomycetes</taxon>
        <taxon>Eurotiomycetidae</taxon>
        <taxon>Eurotiales</taxon>
        <taxon>Aspergillaceae</taxon>
        <taxon>Aspergillus</taxon>
        <taxon>Aspergillus subgen. Circumdati</taxon>
    </lineage>
</organism>
<reference evidence="1" key="1">
    <citation type="submission" date="2023-04" db="EMBL/GenBank/DDBJ databases">
        <title>Aspergillus oryzae NBRC 4228.</title>
        <authorList>
            <person name="Ichikawa N."/>
            <person name="Sato H."/>
            <person name="Tonouchi N."/>
        </authorList>
    </citation>
    <scope>NUCLEOTIDE SEQUENCE</scope>
    <source>
        <strain evidence="1">NBRC 4228</strain>
    </source>
</reference>
<dbReference type="EMBL" id="BSYA01000229">
    <property type="protein sequence ID" value="GMG37202.1"/>
    <property type="molecule type" value="Genomic_DNA"/>
</dbReference>
<dbReference type="AlphaFoldDB" id="A0AAN4YTP0"/>
<evidence type="ECO:0000313" key="2">
    <source>
        <dbReference type="Proteomes" id="UP001165205"/>
    </source>
</evidence>
<accession>A0AAN4YTP0</accession>
<dbReference type="Proteomes" id="UP001165205">
    <property type="component" value="Unassembled WGS sequence"/>
</dbReference>
<sequence>MFACHPTCRTYGLHDKPLGSVARQDRTVLQEWQVILQILANNIKPRSLRLSFICDTRDLQTARGIVESLGCLPLLRDCSIRLGQIPDWSSSALARSMSLQLTGKTPQNLGHPTTLHLPDEVLEHILSFTELVAPFQLEWCPVRGLSPFDCCKTCTDSLLGCCCSFYHAAYATGCTCWRLPLPLFLVSKRMHRIATSIFYSKNTFFIATIHRNCVMWSPEKPLSAPTITTQFFNRLPSNALPHLRSITVGFLDFWPQSAFTHLAITDWRQGIDIMAKSLDLSKFTLSLQIDVPRYPEDECLQACRSIVHSLIHLGRIKRLFVYLSGQSSRYYKTKGKQFETILEKTVLGDDYDAVLHGKYDVNFPLWYDGYSREGPIFQADGRKVWDPKEHGNSDYDYEDYLNFM</sequence>
<gene>
    <name evidence="1" type="ORF">Aory04_001210800</name>
</gene>
<protein>
    <submittedName>
        <fullName evidence="1">Unnamed protein product</fullName>
    </submittedName>
</protein>
<evidence type="ECO:0000313" key="1">
    <source>
        <dbReference type="EMBL" id="GMG37202.1"/>
    </source>
</evidence>
<name>A0AAN4YTP0_ASPOZ</name>
<proteinExistence type="predicted"/>
<comment type="caution">
    <text evidence="1">The sequence shown here is derived from an EMBL/GenBank/DDBJ whole genome shotgun (WGS) entry which is preliminary data.</text>
</comment>